<keyword evidence="3 8" id="KW-0812">Transmembrane</keyword>
<reference evidence="9" key="1">
    <citation type="journal article" date="2023" name="IScience">
        <title>Live-bearing cockroach genome reveals convergent evolutionary mechanisms linked to viviparity in insects and beyond.</title>
        <authorList>
            <person name="Fouks B."/>
            <person name="Harrison M.C."/>
            <person name="Mikhailova A.A."/>
            <person name="Marchal E."/>
            <person name="English S."/>
            <person name="Carruthers M."/>
            <person name="Jennings E.C."/>
            <person name="Chiamaka E.L."/>
            <person name="Frigard R.A."/>
            <person name="Pippel M."/>
            <person name="Attardo G.M."/>
            <person name="Benoit J.B."/>
            <person name="Bornberg-Bauer E."/>
            <person name="Tobe S.S."/>
        </authorList>
    </citation>
    <scope>NUCLEOTIDE SEQUENCE</scope>
    <source>
        <strain evidence="9">Stay&amp;Tobe</strain>
    </source>
</reference>
<sequence>MSIIPYGVPPYILSSDFLDKNGNRVFEDNSLGSIMLKLFAQKYNITIIFLEPKHDFTFGTFLDLAASIKEGIAEFALGIVPYIDFILTLGDCSVPYNTDHFLLQIPCPQPVSRVKRVISIFTISTWSLLGFVFLSSSVIFWILSTIQNAIGKKETTHFNNLMACFYSGWAILFGVSVPKMPKSSSVRCFFIFYVCYCLAVCVILQVFFTTFLVEPGYGKTFESIEQIINSNIIYGYVAMMDILSQFLGGDLHKAFEFREECPDFLNCTLRVMFKGDMVLANGYKFAYFSALSHGVYDVSKVACFLMDLFTIQLSIFIHKGNPILYKLDKHVRLCTEIGIPEKFWSQTKHSYLLQAIGNYDESEMYFVFTLNHLLPVFLLFIICCFFSFVVLLIECAISKQRRIFRIRN</sequence>
<evidence type="ECO:0000256" key="6">
    <source>
        <dbReference type="ARBA" id="ARBA00023170"/>
    </source>
</evidence>
<organism evidence="9 10">
    <name type="scientific">Diploptera punctata</name>
    <name type="common">Pacific beetle cockroach</name>
    <dbReference type="NCBI Taxonomy" id="6984"/>
    <lineage>
        <taxon>Eukaryota</taxon>
        <taxon>Metazoa</taxon>
        <taxon>Ecdysozoa</taxon>
        <taxon>Arthropoda</taxon>
        <taxon>Hexapoda</taxon>
        <taxon>Insecta</taxon>
        <taxon>Pterygota</taxon>
        <taxon>Neoptera</taxon>
        <taxon>Polyneoptera</taxon>
        <taxon>Dictyoptera</taxon>
        <taxon>Blattodea</taxon>
        <taxon>Blaberoidea</taxon>
        <taxon>Blaberidae</taxon>
        <taxon>Diplopterinae</taxon>
        <taxon>Diploptera</taxon>
    </lineage>
</organism>
<evidence type="ECO:0008006" key="11">
    <source>
        <dbReference type="Google" id="ProtNLM"/>
    </source>
</evidence>
<dbReference type="AlphaFoldDB" id="A0AAD7ZBN3"/>
<dbReference type="PANTHER" id="PTHR42643:SF30">
    <property type="entry name" value="IONOTROPIC RECEPTOR 40A-RELATED"/>
    <property type="match status" value="1"/>
</dbReference>
<dbReference type="PANTHER" id="PTHR42643">
    <property type="entry name" value="IONOTROPIC RECEPTOR 20A-RELATED"/>
    <property type="match status" value="1"/>
</dbReference>
<evidence type="ECO:0000256" key="2">
    <source>
        <dbReference type="ARBA" id="ARBA00022475"/>
    </source>
</evidence>
<evidence type="ECO:0000256" key="4">
    <source>
        <dbReference type="ARBA" id="ARBA00022989"/>
    </source>
</evidence>
<dbReference type="Gene3D" id="1.10.287.70">
    <property type="match status" value="1"/>
</dbReference>
<proteinExistence type="predicted"/>
<keyword evidence="7" id="KW-0325">Glycoprotein</keyword>
<evidence type="ECO:0000256" key="8">
    <source>
        <dbReference type="SAM" id="Phobius"/>
    </source>
</evidence>
<keyword evidence="4 8" id="KW-1133">Transmembrane helix</keyword>
<feature type="transmembrane region" description="Helical" evidence="8">
    <location>
        <begin position="373"/>
        <end position="397"/>
    </location>
</feature>
<protein>
    <recommendedName>
        <fullName evidence="11">Ionotropic receptor</fullName>
    </recommendedName>
</protein>
<keyword evidence="6" id="KW-0675">Receptor</keyword>
<feature type="transmembrane region" description="Helical" evidence="8">
    <location>
        <begin position="158"/>
        <end position="177"/>
    </location>
</feature>
<dbReference type="EMBL" id="JASPKZ010009370">
    <property type="protein sequence ID" value="KAJ9577217.1"/>
    <property type="molecule type" value="Genomic_DNA"/>
</dbReference>
<comment type="caution">
    <text evidence="9">The sequence shown here is derived from an EMBL/GenBank/DDBJ whole genome shotgun (WGS) entry which is preliminary data.</text>
</comment>
<comment type="subcellular location">
    <subcellularLocation>
        <location evidence="1">Cell membrane</location>
        <topology evidence="1">Multi-pass membrane protein</topology>
    </subcellularLocation>
</comment>
<evidence type="ECO:0000313" key="10">
    <source>
        <dbReference type="Proteomes" id="UP001233999"/>
    </source>
</evidence>
<evidence type="ECO:0000256" key="1">
    <source>
        <dbReference type="ARBA" id="ARBA00004651"/>
    </source>
</evidence>
<evidence type="ECO:0000313" key="9">
    <source>
        <dbReference type="EMBL" id="KAJ9577217.1"/>
    </source>
</evidence>
<dbReference type="Proteomes" id="UP001233999">
    <property type="component" value="Unassembled WGS sequence"/>
</dbReference>
<evidence type="ECO:0000256" key="5">
    <source>
        <dbReference type="ARBA" id="ARBA00023136"/>
    </source>
</evidence>
<keyword evidence="2" id="KW-1003">Cell membrane</keyword>
<feature type="transmembrane region" description="Helical" evidence="8">
    <location>
        <begin position="189"/>
        <end position="213"/>
    </location>
</feature>
<feature type="transmembrane region" description="Helical" evidence="8">
    <location>
        <begin position="118"/>
        <end position="143"/>
    </location>
</feature>
<dbReference type="GO" id="GO:0005886">
    <property type="term" value="C:plasma membrane"/>
    <property type="evidence" value="ECO:0007669"/>
    <property type="project" value="UniProtKB-SubCell"/>
</dbReference>
<accession>A0AAD7ZBN3</accession>
<name>A0AAD7ZBN3_DIPPU</name>
<keyword evidence="10" id="KW-1185">Reference proteome</keyword>
<gene>
    <name evidence="9" type="ORF">L9F63_006191</name>
</gene>
<evidence type="ECO:0000256" key="7">
    <source>
        <dbReference type="ARBA" id="ARBA00023180"/>
    </source>
</evidence>
<reference evidence="9" key="2">
    <citation type="submission" date="2023-05" db="EMBL/GenBank/DDBJ databases">
        <authorList>
            <person name="Fouks B."/>
        </authorList>
    </citation>
    <scope>NUCLEOTIDE SEQUENCE</scope>
    <source>
        <strain evidence="9">Stay&amp;Tobe</strain>
        <tissue evidence="9">Testes</tissue>
    </source>
</reference>
<dbReference type="InterPro" id="IPR052192">
    <property type="entry name" value="Insect_Ionotropic_Sensory_Rcpt"/>
</dbReference>
<keyword evidence="5 8" id="KW-0472">Membrane</keyword>
<evidence type="ECO:0000256" key="3">
    <source>
        <dbReference type="ARBA" id="ARBA00022692"/>
    </source>
</evidence>